<accession>A0AAU7ANY8</accession>
<sequence>MNVTGCVLRVAATWAAVATCPAVAAAAFPVPTSLGAVQAFGGNTSTPQVATNSKGDTLVAWQTGGGDQRDRVWSAYRPAGQKFGPATELSPESEAVSEPHVAIDADGNALVAFTRAAQAGQIDTVAVAAVSSDGKPAPAIDLAIALPDKTYPGGGPPQPAFDGNGDAAVAWISRDLTSTRSDPDFERVQIAVRPRGGNFAPAQQFAVAAGGSKQGVSNVRTAGGRNIVVAWSNGARIETVVRPRGTSFSPVRSVRAADPYGPEVAQSVDGSAVVVWRDSLPSVPSRGRRTRISAATIASSGAIAGPVPVSGTDTYQDSLGVAVGPRGASVVTWTANVAKSRVARGAYARVPQRFAAPFNVSAAGRNADTPATAFDSLGHPIIVWYRGGTFGPRRSRSSIQARYGSRAGIFAKAIQVSPVSRDALYAGLAVDGANRATVTWIGRDPRLGETVQAITTLTSTLRG</sequence>
<feature type="signal peptide" evidence="1">
    <location>
        <begin position="1"/>
        <end position="26"/>
    </location>
</feature>
<organism evidence="2">
    <name type="scientific">Paraconexibacter sp. AEG42_29</name>
    <dbReference type="NCBI Taxonomy" id="2997339"/>
    <lineage>
        <taxon>Bacteria</taxon>
        <taxon>Bacillati</taxon>
        <taxon>Actinomycetota</taxon>
        <taxon>Thermoleophilia</taxon>
        <taxon>Solirubrobacterales</taxon>
        <taxon>Paraconexibacteraceae</taxon>
        <taxon>Paraconexibacter</taxon>
    </lineage>
</organism>
<dbReference type="EMBL" id="CP114014">
    <property type="protein sequence ID" value="XAY03365.1"/>
    <property type="molecule type" value="Genomic_DNA"/>
</dbReference>
<gene>
    <name evidence="2" type="ORF">DSM112329_00179</name>
</gene>
<name>A0AAU7ANY8_9ACTN</name>
<dbReference type="KEGG" id="parq:DSM112329_00179"/>
<dbReference type="AlphaFoldDB" id="A0AAU7ANY8"/>
<dbReference type="RefSeq" id="WP_354699919.1">
    <property type="nucleotide sequence ID" value="NZ_CP114014.1"/>
</dbReference>
<feature type="chain" id="PRO_5043526190" evidence="1">
    <location>
        <begin position="27"/>
        <end position="463"/>
    </location>
</feature>
<reference evidence="2" key="1">
    <citation type="submission" date="2022-12" db="EMBL/GenBank/DDBJ databases">
        <title>Paraconexibacter alkalitolerans sp. nov. and Baekduia alba sp. nov., isolated from soil and emended description of the genera Paraconexibacter (Chun et al., 2020) and Baekduia (An et al., 2020).</title>
        <authorList>
            <person name="Vieira S."/>
            <person name="Huber K.J."/>
            <person name="Geppert A."/>
            <person name="Wolf J."/>
            <person name="Neumann-Schaal M."/>
            <person name="Muesken M."/>
            <person name="Overmann J."/>
        </authorList>
    </citation>
    <scope>NUCLEOTIDE SEQUENCE</scope>
    <source>
        <strain evidence="2">AEG42_29</strain>
    </source>
</reference>
<keyword evidence="1" id="KW-0732">Signal</keyword>
<proteinExistence type="predicted"/>
<evidence type="ECO:0000313" key="2">
    <source>
        <dbReference type="EMBL" id="XAY03365.1"/>
    </source>
</evidence>
<protein>
    <submittedName>
        <fullName evidence="2">Uncharacterized protein</fullName>
    </submittedName>
</protein>
<evidence type="ECO:0000256" key="1">
    <source>
        <dbReference type="SAM" id="SignalP"/>
    </source>
</evidence>